<dbReference type="InterPro" id="IPR001932">
    <property type="entry name" value="PPM-type_phosphatase-like_dom"/>
</dbReference>
<keyword evidence="4 5" id="KW-0904">Protein phosphatase</keyword>
<proteinExistence type="inferred from homology"/>
<feature type="compositionally biased region" description="Polar residues" evidence="6">
    <location>
        <begin position="194"/>
        <end position="203"/>
    </location>
</feature>
<dbReference type="EMBL" id="CDMZ01005865">
    <property type="protein sequence ID" value="CEM55325.1"/>
    <property type="molecule type" value="Genomic_DNA"/>
</dbReference>
<dbReference type="GO" id="GO:0004722">
    <property type="term" value="F:protein serine/threonine phosphatase activity"/>
    <property type="evidence" value="ECO:0007669"/>
    <property type="project" value="InterPro"/>
</dbReference>
<comment type="similarity">
    <text evidence="5">Belongs to the PP2C family.</text>
</comment>
<dbReference type="InterPro" id="IPR015655">
    <property type="entry name" value="PP2C"/>
</dbReference>
<dbReference type="CDD" id="cd00143">
    <property type="entry name" value="PP2Cc"/>
    <property type="match status" value="1"/>
</dbReference>
<gene>
    <name evidence="8" type="ORF">Cvel_2348</name>
</gene>
<comment type="subcellular location">
    <subcellularLocation>
        <location evidence="1">Membrane</location>
        <topology evidence="1">Peripheral membrane protein</topology>
    </subcellularLocation>
</comment>
<evidence type="ECO:0000256" key="3">
    <source>
        <dbReference type="ARBA" id="ARBA00022801"/>
    </source>
</evidence>
<accession>A0A0G4IDK9</accession>
<evidence type="ECO:0000259" key="7">
    <source>
        <dbReference type="PROSITE" id="PS51746"/>
    </source>
</evidence>
<dbReference type="SMART" id="SM00332">
    <property type="entry name" value="PP2Cc"/>
    <property type="match status" value="1"/>
</dbReference>
<dbReference type="GO" id="GO:0046872">
    <property type="term" value="F:metal ion binding"/>
    <property type="evidence" value="ECO:0007669"/>
    <property type="project" value="UniProtKB-KW"/>
</dbReference>
<feature type="region of interest" description="Disordered" evidence="6">
    <location>
        <begin position="170"/>
        <end position="211"/>
    </location>
</feature>
<name>A0A0G4IDK9_9ALVE</name>
<dbReference type="PANTHER" id="PTHR13832:SF699">
    <property type="entry name" value="INTEGRIN-LINKED KINASE-ASSOCIATED SERINE_THREONINE PHOSPHATASE 2C"/>
    <property type="match status" value="1"/>
</dbReference>
<feature type="region of interest" description="Disordered" evidence="6">
    <location>
        <begin position="1"/>
        <end position="106"/>
    </location>
</feature>
<dbReference type="Pfam" id="PF00481">
    <property type="entry name" value="PP2C"/>
    <property type="match status" value="2"/>
</dbReference>
<protein>
    <recommendedName>
        <fullName evidence="7">PPM-type phosphatase domain-containing protein</fullName>
    </recommendedName>
</protein>
<dbReference type="InterPro" id="IPR036457">
    <property type="entry name" value="PPM-type-like_dom_sf"/>
</dbReference>
<feature type="domain" description="PPM-type phosphatase" evidence="7">
    <location>
        <begin position="341"/>
        <end position="627"/>
    </location>
</feature>
<keyword evidence="3 5" id="KW-0378">Hydrolase</keyword>
<evidence type="ECO:0000313" key="8">
    <source>
        <dbReference type="EMBL" id="CEM55325.1"/>
    </source>
</evidence>
<feature type="compositionally biased region" description="Low complexity" evidence="6">
    <location>
        <begin position="30"/>
        <end position="46"/>
    </location>
</feature>
<dbReference type="SUPFAM" id="SSF81606">
    <property type="entry name" value="PP2C-like"/>
    <property type="match status" value="1"/>
</dbReference>
<evidence type="ECO:0000256" key="5">
    <source>
        <dbReference type="RuleBase" id="RU003465"/>
    </source>
</evidence>
<dbReference type="VEuPathDB" id="CryptoDB:Cvel_2348"/>
<sequence>MNRARSPIFAGLGGQLTGPNQHAAAGQRKGSQGISTPSTSTQPSSSFGDDWKDRRRLPPAGSPSTSTRIPATYGGAAGLGGQQVHSRSGSRTGSGTPLPSASYPGGLVNMGLPESITAFSSSTPAGRGYRGSAPGSAGVGVVGGGASNLRVAGRAQGHEAFGGVNVPVKAHRSASDPQDDILSFERPSPLNLGSAGNSRQQFVSRPAGGSVHDSGGVAAALNHIGASPAHSPMFGARGLADGGAGGRLSGGTPVRHGAAASPYASAIGSAVGGGGAAGSGFRSASPSPSPISSSVGLQSLRLGGQDFYSMALVNDWDSDCSPVRDPSSLKASARGLKSARLYAVCEEMNGSARACMEDAHVVVDDFGGESGQGYFAVFDGHGGSQASNYCAAKLHEVFLTELQRTRKDPKGALERSFAKVDDQLRVTGCWNCGTTATVGLLRREVAASSAMGSQSPPGGPRGASEALGGASSSSSSSVLYMANVGDSRAVVVKSNGEALRLSYDHKAADPAERERVIRAGGVVMRNRVAGQLAIARALGDHALKSDSGDRGLSNVPTIARRDVGVNKDRCLIMASDGVWDVLSDQQAADVVTPLLRTSEGPLIAQKLVAAALARGSRDNIVALVIVF</sequence>
<evidence type="ECO:0000256" key="4">
    <source>
        <dbReference type="ARBA" id="ARBA00022912"/>
    </source>
</evidence>
<dbReference type="Gene3D" id="3.60.40.10">
    <property type="entry name" value="PPM-type phosphatase domain"/>
    <property type="match status" value="1"/>
</dbReference>
<dbReference type="PROSITE" id="PS51746">
    <property type="entry name" value="PPM_2"/>
    <property type="match status" value="1"/>
</dbReference>
<keyword evidence="2" id="KW-0479">Metal-binding</keyword>
<dbReference type="PROSITE" id="PS01032">
    <property type="entry name" value="PPM_1"/>
    <property type="match status" value="1"/>
</dbReference>
<dbReference type="GO" id="GO:0016020">
    <property type="term" value="C:membrane"/>
    <property type="evidence" value="ECO:0007669"/>
    <property type="project" value="UniProtKB-SubCell"/>
</dbReference>
<evidence type="ECO:0000256" key="2">
    <source>
        <dbReference type="ARBA" id="ARBA00022723"/>
    </source>
</evidence>
<dbReference type="SMART" id="SM00331">
    <property type="entry name" value="PP2C_SIG"/>
    <property type="match status" value="1"/>
</dbReference>
<evidence type="ECO:0000256" key="6">
    <source>
        <dbReference type="SAM" id="MobiDB-lite"/>
    </source>
</evidence>
<reference evidence="8" key="1">
    <citation type="submission" date="2014-11" db="EMBL/GenBank/DDBJ databases">
        <authorList>
            <person name="Otto D Thomas"/>
            <person name="Naeem Raeece"/>
        </authorList>
    </citation>
    <scope>NUCLEOTIDE SEQUENCE</scope>
</reference>
<feature type="compositionally biased region" description="Low complexity" evidence="6">
    <location>
        <begin position="86"/>
        <end position="96"/>
    </location>
</feature>
<feature type="region of interest" description="Disordered" evidence="6">
    <location>
        <begin position="449"/>
        <end position="470"/>
    </location>
</feature>
<dbReference type="InterPro" id="IPR000222">
    <property type="entry name" value="PP2C_BS"/>
</dbReference>
<evidence type="ECO:0000256" key="1">
    <source>
        <dbReference type="ARBA" id="ARBA00004170"/>
    </source>
</evidence>
<organism evidence="8">
    <name type="scientific">Chromera velia CCMP2878</name>
    <dbReference type="NCBI Taxonomy" id="1169474"/>
    <lineage>
        <taxon>Eukaryota</taxon>
        <taxon>Sar</taxon>
        <taxon>Alveolata</taxon>
        <taxon>Colpodellida</taxon>
        <taxon>Chromeraceae</taxon>
        <taxon>Chromera</taxon>
    </lineage>
</organism>
<dbReference type="PANTHER" id="PTHR13832">
    <property type="entry name" value="PROTEIN PHOSPHATASE 2C"/>
    <property type="match status" value="1"/>
</dbReference>
<dbReference type="AlphaFoldDB" id="A0A0G4IDK9"/>